<dbReference type="Proteomes" id="UP000295701">
    <property type="component" value="Unassembled WGS sequence"/>
</dbReference>
<organism evidence="2 3">
    <name type="scientific">Palleronia sediminis</name>
    <dbReference type="NCBI Taxonomy" id="2547833"/>
    <lineage>
        <taxon>Bacteria</taxon>
        <taxon>Pseudomonadati</taxon>
        <taxon>Pseudomonadota</taxon>
        <taxon>Alphaproteobacteria</taxon>
        <taxon>Rhodobacterales</taxon>
        <taxon>Roseobacteraceae</taxon>
        <taxon>Palleronia</taxon>
    </lineage>
</organism>
<feature type="chain" id="PRO_5021034290" description="Lectin-like protein BA14k" evidence="1">
    <location>
        <begin position="21"/>
        <end position="91"/>
    </location>
</feature>
<reference evidence="2 3" key="1">
    <citation type="submission" date="2019-03" db="EMBL/GenBank/DDBJ databases">
        <title>Primorskyibacter sp. SS33 isolated from sediments.</title>
        <authorList>
            <person name="Xunke S."/>
        </authorList>
    </citation>
    <scope>NUCLEOTIDE SEQUENCE [LARGE SCALE GENOMIC DNA]</scope>
    <source>
        <strain evidence="2 3">SS33</strain>
    </source>
</reference>
<accession>A0A4R6AD20</accession>
<name>A0A4R6AD20_9RHOB</name>
<dbReference type="EMBL" id="SNAA01000003">
    <property type="protein sequence ID" value="TDL81911.1"/>
    <property type="molecule type" value="Genomic_DNA"/>
</dbReference>
<evidence type="ECO:0000313" key="2">
    <source>
        <dbReference type="EMBL" id="TDL81911.1"/>
    </source>
</evidence>
<dbReference type="OrthoDB" id="7877083at2"/>
<evidence type="ECO:0000256" key="1">
    <source>
        <dbReference type="SAM" id="SignalP"/>
    </source>
</evidence>
<evidence type="ECO:0008006" key="4">
    <source>
        <dbReference type="Google" id="ProtNLM"/>
    </source>
</evidence>
<keyword evidence="1" id="KW-0732">Signal</keyword>
<keyword evidence="3" id="KW-1185">Reference proteome</keyword>
<protein>
    <recommendedName>
        <fullName evidence="4">Lectin-like protein BA14k</fullName>
    </recommendedName>
</protein>
<evidence type="ECO:0000313" key="3">
    <source>
        <dbReference type="Proteomes" id="UP000295701"/>
    </source>
</evidence>
<feature type="signal peptide" evidence="1">
    <location>
        <begin position="1"/>
        <end position="20"/>
    </location>
</feature>
<sequence>MRASLLALAIGVSGALAAHAGGQGGGAYVQGDALIVPGPAWSGLAAADLPPPPVPRTRLFCPYPHRASDSVFSGGAGYVVKDGLRAAMGCR</sequence>
<dbReference type="RefSeq" id="WP_133395860.1">
    <property type="nucleotide sequence ID" value="NZ_SNAA01000003.1"/>
</dbReference>
<comment type="caution">
    <text evidence="2">The sequence shown here is derived from an EMBL/GenBank/DDBJ whole genome shotgun (WGS) entry which is preliminary data.</text>
</comment>
<proteinExistence type="predicted"/>
<gene>
    <name evidence="2" type="ORF">E2L08_04460</name>
</gene>
<dbReference type="AlphaFoldDB" id="A0A4R6AD20"/>